<feature type="transmembrane region" description="Helical" evidence="7">
    <location>
        <begin position="93"/>
        <end position="113"/>
    </location>
</feature>
<evidence type="ECO:0000256" key="1">
    <source>
        <dbReference type="ARBA" id="ARBA00004651"/>
    </source>
</evidence>
<dbReference type="PROSITE" id="PS50850">
    <property type="entry name" value="MFS"/>
    <property type="match status" value="1"/>
</dbReference>
<dbReference type="Gene3D" id="1.20.1250.20">
    <property type="entry name" value="MFS general substrate transporter like domains"/>
    <property type="match status" value="1"/>
</dbReference>
<evidence type="ECO:0000313" key="9">
    <source>
        <dbReference type="EMBL" id="KEF38505.1"/>
    </source>
</evidence>
<feature type="transmembrane region" description="Helical" evidence="7">
    <location>
        <begin position="394"/>
        <end position="416"/>
    </location>
</feature>
<feature type="transmembrane region" description="Helical" evidence="7">
    <location>
        <begin position="327"/>
        <end position="351"/>
    </location>
</feature>
<feature type="transmembrane region" description="Helical" evidence="7">
    <location>
        <begin position="422"/>
        <end position="443"/>
    </location>
</feature>
<dbReference type="InterPro" id="IPR011701">
    <property type="entry name" value="MFS"/>
</dbReference>
<reference evidence="9 10" key="1">
    <citation type="submission" date="2014-04" db="EMBL/GenBank/DDBJ databases">
        <title>Draft genome sequence of Bacillus azotoformans MEV2011, a (co-) denitrifying strain unable to grow in the presence of oxygen.</title>
        <authorList>
            <person name="Nielsen M."/>
            <person name="Schreiber L."/>
            <person name="Finster K."/>
            <person name="Schramm A."/>
        </authorList>
    </citation>
    <scope>NUCLEOTIDE SEQUENCE [LARGE SCALE GENOMIC DNA]</scope>
    <source>
        <strain evidence="9 10">MEV2011</strain>
    </source>
</reference>
<dbReference type="EMBL" id="JJRY01000007">
    <property type="protein sequence ID" value="KEF38505.1"/>
    <property type="molecule type" value="Genomic_DNA"/>
</dbReference>
<dbReference type="GO" id="GO:0005886">
    <property type="term" value="C:plasma membrane"/>
    <property type="evidence" value="ECO:0007669"/>
    <property type="project" value="UniProtKB-SubCell"/>
</dbReference>
<evidence type="ECO:0000313" key="10">
    <source>
        <dbReference type="Proteomes" id="UP000027936"/>
    </source>
</evidence>
<keyword evidence="4 7" id="KW-0812">Transmembrane</keyword>
<protein>
    <submittedName>
        <fullName evidence="9">Arabinose efflux permease family protein</fullName>
    </submittedName>
</protein>
<evidence type="ECO:0000256" key="7">
    <source>
        <dbReference type="SAM" id="Phobius"/>
    </source>
</evidence>
<dbReference type="PATRIC" id="fig|1348973.3.peg.2065"/>
<feature type="transmembrane region" description="Helical" evidence="7">
    <location>
        <begin position="209"/>
        <end position="228"/>
    </location>
</feature>
<dbReference type="SUPFAM" id="SSF103473">
    <property type="entry name" value="MFS general substrate transporter"/>
    <property type="match status" value="1"/>
</dbReference>
<dbReference type="PANTHER" id="PTHR43266:SF2">
    <property type="entry name" value="MAJOR FACILITATOR SUPERFAMILY (MFS) PROFILE DOMAIN-CONTAINING PROTEIN"/>
    <property type="match status" value="1"/>
</dbReference>
<evidence type="ECO:0000256" key="5">
    <source>
        <dbReference type="ARBA" id="ARBA00022989"/>
    </source>
</evidence>
<feature type="transmembrane region" description="Helical" evidence="7">
    <location>
        <begin position="133"/>
        <end position="160"/>
    </location>
</feature>
<keyword evidence="5 7" id="KW-1133">Transmembrane helix</keyword>
<dbReference type="CDD" id="cd06173">
    <property type="entry name" value="MFS_MefA_like"/>
    <property type="match status" value="1"/>
</dbReference>
<dbReference type="Pfam" id="PF07690">
    <property type="entry name" value="MFS_1"/>
    <property type="match status" value="1"/>
</dbReference>
<evidence type="ECO:0000256" key="2">
    <source>
        <dbReference type="ARBA" id="ARBA00022448"/>
    </source>
</evidence>
<comment type="subcellular location">
    <subcellularLocation>
        <location evidence="1">Cell membrane</location>
        <topology evidence="1">Multi-pass membrane protein</topology>
    </subcellularLocation>
</comment>
<name>A0A072NZ17_SCHAZ</name>
<feature type="transmembrane region" description="Helical" evidence="7">
    <location>
        <begin position="263"/>
        <end position="281"/>
    </location>
</feature>
<keyword evidence="3" id="KW-1003">Cell membrane</keyword>
<accession>A0A072NZ17</accession>
<proteinExistence type="predicted"/>
<organism evidence="9 10">
    <name type="scientific">Schinkia azotoformans MEV2011</name>
    <dbReference type="NCBI Taxonomy" id="1348973"/>
    <lineage>
        <taxon>Bacteria</taxon>
        <taxon>Bacillati</taxon>
        <taxon>Bacillota</taxon>
        <taxon>Bacilli</taxon>
        <taxon>Bacillales</taxon>
        <taxon>Bacillaceae</taxon>
        <taxon>Calidifontibacillus/Schinkia group</taxon>
        <taxon>Schinkia</taxon>
    </lineage>
</organism>
<feature type="domain" description="Major facilitator superfamily (MFS) profile" evidence="8">
    <location>
        <begin position="54"/>
        <end position="448"/>
    </location>
</feature>
<dbReference type="InterPro" id="IPR036259">
    <property type="entry name" value="MFS_trans_sf"/>
</dbReference>
<keyword evidence="2" id="KW-0813">Transport</keyword>
<dbReference type="PANTHER" id="PTHR43266">
    <property type="entry name" value="MACROLIDE-EFFLUX PROTEIN"/>
    <property type="match status" value="1"/>
</dbReference>
<sequence>MSGTLDQTGEARVDHFCRYVYNGVGHRVGNCGPFNIFHLESWNIVNEGLIKNKGFVTLMLAQTISSIGDWLSIVAIITLVGLKWNASPMEVSLIFLCLAAPMALFGPIAGSLADRFNRKTLMIVSDLIRAGLILILTLADTIIVVYVCLFAVGIFSSVFIPAKNGKLKEIVSESEMKSAMSFSAMIDSSTKVLGPFLSGMLVSALGSQLVFLVDSITFIASAFIIFFLPKTAYSLESNEQENKLKTSFKTEFTIGFSFIKNNLFLSIGLVFLGISLLLIQLADSQLIVLIRELTSASPDLFGYLVTASGIGMFLAGFLLARKTEYKSFTLMLVGALGLGISFGTMALFTMFDAGLSIIWMPLLGFLAGFSATLVFVPFHASVQIETPVHMTGRVFGVVNSVATTATIIGPLLGGWLSTVVGVLPAFFISSSLLVLISFIGSLINKKRREDAAY</sequence>
<evidence type="ECO:0000256" key="6">
    <source>
        <dbReference type="ARBA" id="ARBA00023136"/>
    </source>
</evidence>
<dbReference type="AlphaFoldDB" id="A0A072NZ17"/>
<keyword evidence="6 7" id="KW-0472">Membrane</keyword>
<feature type="transmembrane region" description="Helical" evidence="7">
    <location>
        <begin position="357"/>
        <end position="382"/>
    </location>
</feature>
<gene>
    <name evidence="9" type="ORF">M670_02131</name>
</gene>
<comment type="caution">
    <text evidence="9">The sequence shown here is derived from an EMBL/GenBank/DDBJ whole genome shotgun (WGS) entry which is preliminary data.</text>
</comment>
<evidence type="ECO:0000256" key="4">
    <source>
        <dbReference type="ARBA" id="ARBA00022692"/>
    </source>
</evidence>
<evidence type="ECO:0000259" key="8">
    <source>
        <dbReference type="PROSITE" id="PS50850"/>
    </source>
</evidence>
<evidence type="ECO:0000256" key="3">
    <source>
        <dbReference type="ARBA" id="ARBA00022475"/>
    </source>
</evidence>
<dbReference type="Proteomes" id="UP000027936">
    <property type="component" value="Unassembled WGS sequence"/>
</dbReference>
<dbReference type="InterPro" id="IPR020846">
    <property type="entry name" value="MFS_dom"/>
</dbReference>
<feature type="transmembrane region" description="Helical" evidence="7">
    <location>
        <begin position="301"/>
        <end position="320"/>
    </location>
</feature>
<dbReference type="GO" id="GO:0022857">
    <property type="term" value="F:transmembrane transporter activity"/>
    <property type="evidence" value="ECO:0007669"/>
    <property type="project" value="InterPro"/>
</dbReference>
<feature type="transmembrane region" description="Helical" evidence="7">
    <location>
        <begin position="55"/>
        <end position="81"/>
    </location>
</feature>